<dbReference type="Pfam" id="PF21530">
    <property type="entry name" value="Pif1_2B_dom"/>
    <property type="match status" value="1"/>
</dbReference>
<dbReference type="OrthoDB" id="19611at2759"/>
<keyword evidence="9" id="KW-0233">DNA recombination</keyword>
<dbReference type="VEuPathDB" id="AmoebaDB:EIN_034430"/>
<keyword evidence="14" id="KW-1185">Reference proteome</keyword>
<evidence type="ECO:0000259" key="11">
    <source>
        <dbReference type="Pfam" id="PF05970"/>
    </source>
</evidence>
<evidence type="ECO:0000256" key="8">
    <source>
        <dbReference type="ARBA" id="ARBA00023235"/>
    </source>
</evidence>
<evidence type="ECO:0000256" key="3">
    <source>
        <dbReference type="ARBA" id="ARBA00022801"/>
    </source>
</evidence>
<dbReference type="Pfam" id="PF05970">
    <property type="entry name" value="PIF1"/>
    <property type="match status" value="1"/>
</dbReference>
<dbReference type="EMBL" id="KB206969">
    <property type="protein sequence ID" value="ELP86512.1"/>
    <property type="molecule type" value="Genomic_DNA"/>
</dbReference>
<name>A0A0A1TYB5_ENTIV</name>
<feature type="compositionally biased region" description="Polar residues" evidence="10">
    <location>
        <begin position="1"/>
        <end position="15"/>
    </location>
</feature>
<sequence length="619" mass="69540">MSITPKTPQQKSKFTPTPPLLSRPTVAQEKILRKFTSDQREGRTVCTEPLYIPKESERKNRDSKILKLLSKDNKNIEQTTKVSSSDFDFVEVLQQEPKQSQQPRTEKTDYAANTDFVNKVLHIEGILRGLSDDQKQVIDLANSGVSFFFSGAAGTGKSYVMKKMISILRQTHELGVYVTASTGIAACNIGGTTLHSFAGIGLGDLSGDQLLTKVIKNSQAFDRWKKAEVILIDEISMISGELLEKLDYVAKNIKRNQQPFGGIQMIFSGDFFQLPPVSKNQNIKFVFEVAAWKNAVKECVILHTQHRQNDLEFIDILNNIRYGYFTKKAQEVLQTCQKKNLGSEKRTCLYSHRADADTMNRRELDKLKEETTTFECLDNGIETSKKSLKDCQAPDKLVLKKGAVVMLLKNIAADLGLVNGAVGTVIGFEPMKEIKLKELKENEKSQFCDIRVTERSFYAHNKVFPLVQFEKTKYLVIPDVWEIEIGGIVMACRVQLPLAYAWALSIHKSQGLTLPRAEVNLEKVFESGQAYVALSRLQSLDGLKIVGNLPGQSAWRVNPKVLQFYKEHDKCFKEVDPSELVYKPSQSQLSQTTQSSQPKRTASGKTIIVTKSGQRIIIG</sequence>
<evidence type="ECO:0000256" key="7">
    <source>
        <dbReference type="ARBA" id="ARBA00023204"/>
    </source>
</evidence>
<feature type="region of interest" description="Disordered" evidence="10">
    <location>
        <begin position="584"/>
        <end position="605"/>
    </location>
</feature>
<reference evidence="13 14" key="1">
    <citation type="submission" date="2012-10" db="EMBL/GenBank/DDBJ databases">
        <authorList>
            <person name="Zafar N."/>
            <person name="Inman J."/>
            <person name="Hall N."/>
            <person name="Lorenzi H."/>
            <person name="Caler E."/>
        </authorList>
    </citation>
    <scope>NUCLEOTIDE SEQUENCE [LARGE SCALE GENOMIC DNA]</scope>
    <source>
        <strain evidence="13 14">IP1</strain>
    </source>
</reference>
<dbReference type="RefSeq" id="XP_004185858.1">
    <property type="nucleotide sequence ID" value="XM_004185810.1"/>
</dbReference>
<dbReference type="CDD" id="cd18809">
    <property type="entry name" value="SF1_C_RecD"/>
    <property type="match status" value="1"/>
</dbReference>
<organism evidence="13 14">
    <name type="scientific">Entamoeba invadens IP1</name>
    <dbReference type="NCBI Taxonomy" id="370355"/>
    <lineage>
        <taxon>Eukaryota</taxon>
        <taxon>Amoebozoa</taxon>
        <taxon>Evosea</taxon>
        <taxon>Archamoebae</taxon>
        <taxon>Mastigamoebida</taxon>
        <taxon>Entamoebidae</taxon>
        <taxon>Entamoeba</taxon>
    </lineage>
</organism>
<dbReference type="GO" id="GO:0043139">
    <property type="term" value="F:5'-3' DNA helicase activity"/>
    <property type="evidence" value="ECO:0007669"/>
    <property type="project" value="UniProtKB-EC"/>
</dbReference>
<keyword evidence="2 9" id="KW-0227">DNA damage</keyword>
<keyword evidence="6" id="KW-0238">DNA-binding</keyword>
<dbReference type="CDD" id="cd18037">
    <property type="entry name" value="DEXSc_Pif1_like"/>
    <property type="match status" value="1"/>
</dbReference>
<dbReference type="OMA" id="SSAWESC"/>
<comment type="similarity">
    <text evidence="9">Belongs to the helicase family.</text>
</comment>
<evidence type="ECO:0000313" key="13">
    <source>
        <dbReference type="EMBL" id="ELP86512.1"/>
    </source>
</evidence>
<evidence type="ECO:0000256" key="9">
    <source>
        <dbReference type="RuleBase" id="RU363044"/>
    </source>
</evidence>
<dbReference type="InterPro" id="IPR051055">
    <property type="entry name" value="PIF1_helicase"/>
</dbReference>
<dbReference type="InterPro" id="IPR010285">
    <property type="entry name" value="DNA_helicase_pif1-like_DEAD"/>
</dbReference>
<keyword evidence="5 9" id="KW-0067">ATP-binding</keyword>
<keyword evidence="4 9" id="KW-0347">Helicase</keyword>
<dbReference type="KEGG" id="eiv:EIN_034430"/>
<evidence type="ECO:0000256" key="1">
    <source>
        <dbReference type="ARBA" id="ARBA00022741"/>
    </source>
</evidence>
<dbReference type="PANTHER" id="PTHR47642:SF5">
    <property type="entry name" value="ATP-DEPENDENT DNA HELICASE"/>
    <property type="match status" value="1"/>
</dbReference>
<evidence type="ECO:0000256" key="4">
    <source>
        <dbReference type="ARBA" id="ARBA00022806"/>
    </source>
</evidence>
<comment type="cofactor">
    <cofactor evidence="9">
        <name>Mg(2+)</name>
        <dbReference type="ChEBI" id="CHEBI:18420"/>
    </cofactor>
</comment>
<feature type="domain" description="DNA helicase Pif1-like 2B" evidence="12">
    <location>
        <begin position="391"/>
        <end position="428"/>
    </location>
</feature>
<gene>
    <name evidence="13" type="ORF">EIN_034430</name>
</gene>
<dbReference type="GO" id="GO:0006310">
    <property type="term" value="P:DNA recombination"/>
    <property type="evidence" value="ECO:0007669"/>
    <property type="project" value="UniProtKB-KW"/>
</dbReference>
<dbReference type="AlphaFoldDB" id="A0A0A1TYB5"/>
<keyword evidence="7 9" id="KW-0234">DNA repair</keyword>
<dbReference type="GO" id="GO:0000723">
    <property type="term" value="P:telomere maintenance"/>
    <property type="evidence" value="ECO:0007669"/>
    <property type="project" value="InterPro"/>
</dbReference>
<feature type="domain" description="DNA helicase Pif1-like DEAD-box helicase" evidence="11">
    <location>
        <begin position="130"/>
        <end position="328"/>
    </location>
</feature>
<dbReference type="EC" id="5.6.2.3" evidence="9"/>
<feature type="region of interest" description="Disordered" evidence="10">
    <location>
        <begin position="1"/>
        <end position="28"/>
    </location>
</feature>
<dbReference type="InterPro" id="IPR049163">
    <property type="entry name" value="Pif1-like_2B_dom"/>
</dbReference>
<dbReference type="GO" id="GO:0006281">
    <property type="term" value="P:DNA repair"/>
    <property type="evidence" value="ECO:0007669"/>
    <property type="project" value="UniProtKB-KW"/>
</dbReference>
<feature type="compositionally biased region" description="Low complexity" evidence="10">
    <location>
        <begin position="585"/>
        <end position="597"/>
    </location>
</feature>
<proteinExistence type="inferred from homology"/>
<keyword evidence="1 9" id="KW-0547">Nucleotide-binding</keyword>
<evidence type="ECO:0000256" key="5">
    <source>
        <dbReference type="ARBA" id="ARBA00022840"/>
    </source>
</evidence>
<dbReference type="GO" id="GO:0005524">
    <property type="term" value="F:ATP binding"/>
    <property type="evidence" value="ECO:0007669"/>
    <property type="project" value="UniProtKB-KW"/>
</dbReference>
<dbReference type="PANTHER" id="PTHR47642">
    <property type="entry name" value="ATP-DEPENDENT DNA HELICASE"/>
    <property type="match status" value="1"/>
</dbReference>
<dbReference type="Proteomes" id="UP000014680">
    <property type="component" value="Unassembled WGS sequence"/>
</dbReference>
<dbReference type="GO" id="GO:0016887">
    <property type="term" value="F:ATP hydrolysis activity"/>
    <property type="evidence" value="ECO:0007669"/>
    <property type="project" value="RHEA"/>
</dbReference>
<comment type="catalytic activity">
    <reaction evidence="9">
        <text>ATP + H2O = ADP + phosphate + H(+)</text>
        <dbReference type="Rhea" id="RHEA:13065"/>
        <dbReference type="ChEBI" id="CHEBI:15377"/>
        <dbReference type="ChEBI" id="CHEBI:15378"/>
        <dbReference type="ChEBI" id="CHEBI:30616"/>
        <dbReference type="ChEBI" id="CHEBI:43474"/>
        <dbReference type="ChEBI" id="CHEBI:456216"/>
        <dbReference type="EC" id="5.6.2.3"/>
    </reaction>
</comment>
<evidence type="ECO:0000313" key="14">
    <source>
        <dbReference type="Proteomes" id="UP000014680"/>
    </source>
</evidence>
<dbReference type="SUPFAM" id="SSF52540">
    <property type="entry name" value="P-loop containing nucleoside triphosphate hydrolases"/>
    <property type="match status" value="2"/>
</dbReference>
<dbReference type="GeneID" id="14885474"/>
<accession>A0A0A1TYB5</accession>
<evidence type="ECO:0000259" key="12">
    <source>
        <dbReference type="Pfam" id="PF21530"/>
    </source>
</evidence>
<protein>
    <recommendedName>
        <fullName evidence="9">ATP-dependent DNA helicase</fullName>
        <ecNumber evidence="9">5.6.2.3</ecNumber>
    </recommendedName>
</protein>
<evidence type="ECO:0000256" key="2">
    <source>
        <dbReference type="ARBA" id="ARBA00022763"/>
    </source>
</evidence>
<keyword evidence="3 9" id="KW-0378">Hydrolase</keyword>
<evidence type="ECO:0000256" key="6">
    <source>
        <dbReference type="ARBA" id="ARBA00023125"/>
    </source>
</evidence>
<dbReference type="Gene3D" id="3.40.50.300">
    <property type="entry name" value="P-loop containing nucleotide triphosphate hydrolases"/>
    <property type="match status" value="1"/>
</dbReference>
<dbReference type="InterPro" id="IPR027417">
    <property type="entry name" value="P-loop_NTPase"/>
</dbReference>
<evidence type="ECO:0000256" key="10">
    <source>
        <dbReference type="SAM" id="MobiDB-lite"/>
    </source>
</evidence>
<keyword evidence="8" id="KW-0413">Isomerase</keyword>